<sequence length="250" mass="26747">MTKGSTMTHRLLHAALASAAASVLLTGCARWIELMPPAGAPQELTARSIADDDRVPLVMEAFHVVQNGAAQNPSVELERRILNRVQETRLFSSLVPFGAARPGGDKAVAARIAIEETVDPRAGEAAWKGFIIGASMFLLSPAIELDYDYAARTTLELERWDGAVKRYEARSTGTAHYNLFGATPIVLDELRGQVTEACLTDLMDQLVRDTGFYVASGTPLPDGAIRTVTVKARKPAPAPGVLPVSSVPSP</sequence>
<keyword evidence="3" id="KW-1185">Reference proteome</keyword>
<accession>A0A0K2GDB1</accession>
<feature type="chain" id="PRO_5005476706" description="Lipoprotein" evidence="1">
    <location>
        <begin position="20"/>
        <end position="250"/>
    </location>
</feature>
<gene>
    <name evidence="2" type="ORF">NITMOv2_2446</name>
</gene>
<protein>
    <recommendedName>
        <fullName evidence="4">Lipoprotein</fullName>
    </recommendedName>
</protein>
<dbReference type="PROSITE" id="PS51257">
    <property type="entry name" value="PROKAR_LIPOPROTEIN"/>
    <property type="match status" value="1"/>
</dbReference>
<reference evidence="2 3" key="1">
    <citation type="journal article" date="2015" name="Proc. Natl. Acad. Sci. U.S.A.">
        <title>Expanded metabolic versatility of ubiquitous nitrite-oxidizing bacteria from the genus Nitrospira.</title>
        <authorList>
            <person name="Koch H."/>
            <person name="Lucker S."/>
            <person name="Albertsen M."/>
            <person name="Kitzinger K."/>
            <person name="Herbold C."/>
            <person name="Spieck E."/>
            <person name="Nielsen P.H."/>
            <person name="Wagner M."/>
            <person name="Daims H."/>
        </authorList>
    </citation>
    <scope>NUCLEOTIDE SEQUENCE [LARGE SCALE GENOMIC DNA]</scope>
    <source>
        <strain evidence="2 3">NSP M-1</strain>
    </source>
</reference>
<evidence type="ECO:0000313" key="3">
    <source>
        <dbReference type="Proteomes" id="UP000069205"/>
    </source>
</evidence>
<proteinExistence type="predicted"/>
<dbReference type="PATRIC" id="fig|42253.5.peg.2411"/>
<feature type="signal peptide" evidence="1">
    <location>
        <begin position="1"/>
        <end position="19"/>
    </location>
</feature>
<dbReference type="AlphaFoldDB" id="A0A0K2GDB1"/>
<keyword evidence="1" id="KW-0732">Signal</keyword>
<evidence type="ECO:0008006" key="4">
    <source>
        <dbReference type="Google" id="ProtNLM"/>
    </source>
</evidence>
<evidence type="ECO:0000313" key="2">
    <source>
        <dbReference type="EMBL" id="ALA58859.1"/>
    </source>
</evidence>
<dbReference type="STRING" id="42253.NITMOv2_2446"/>
<dbReference type="EMBL" id="CP011801">
    <property type="protein sequence ID" value="ALA58859.1"/>
    <property type="molecule type" value="Genomic_DNA"/>
</dbReference>
<evidence type="ECO:0000256" key="1">
    <source>
        <dbReference type="SAM" id="SignalP"/>
    </source>
</evidence>
<organism evidence="2 3">
    <name type="scientific">Nitrospira moscoviensis</name>
    <dbReference type="NCBI Taxonomy" id="42253"/>
    <lineage>
        <taxon>Bacteria</taxon>
        <taxon>Pseudomonadati</taxon>
        <taxon>Nitrospirota</taxon>
        <taxon>Nitrospiria</taxon>
        <taxon>Nitrospirales</taxon>
        <taxon>Nitrospiraceae</taxon>
        <taxon>Nitrospira</taxon>
    </lineage>
</organism>
<dbReference type="Proteomes" id="UP000069205">
    <property type="component" value="Chromosome"/>
</dbReference>
<dbReference type="KEGG" id="nmv:NITMOv2_2446"/>
<name>A0A0K2GDB1_NITMO</name>